<dbReference type="NCBIfam" id="TIGR00796">
    <property type="entry name" value="livcs"/>
    <property type="match status" value="1"/>
</dbReference>
<dbReference type="HOGENOM" id="CLU_036807_0_2_9"/>
<dbReference type="GO" id="GO:0015190">
    <property type="term" value="F:L-leucine transmembrane transporter activity"/>
    <property type="evidence" value="ECO:0007669"/>
    <property type="project" value="TreeGrafter"/>
</dbReference>
<feature type="transmembrane region" description="Helical" evidence="9">
    <location>
        <begin position="40"/>
        <end position="62"/>
    </location>
</feature>
<keyword evidence="4" id="KW-1003">Cell membrane</keyword>
<dbReference type="RefSeq" id="WP_025434713.1">
    <property type="nucleotide sequence ID" value="NZ_CP007452.1"/>
</dbReference>
<name>W8T4E2_PEPAC</name>
<dbReference type="PANTHER" id="PTHR30588">
    <property type="entry name" value="BRANCHED-CHAIN AMINO ACID TRANSPORT SYSTEM 2 CARRIER PROTEIN"/>
    <property type="match status" value="1"/>
</dbReference>
<proteinExistence type="inferred from homology"/>
<keyword evidence="11" id="KW-1185">Reference proteome</keyword>
<keyword evidence="8 9" id="KW-0472">Membrane</keyword>
<keyword evidence="6 9" id="KW-0029">Amino-acid transport</keyword>
<keyword evidence="7 9" id="KW-1133">Transmembrane helix</keyword>
<feature type="transmembrane region" description="Helical" evidence="9">
    <location>
        <begin position="113"/>
        <end position="135"/>
    </location>
</feature>
<reference evidence="10 11" key="1">
    <citation type="journal article" date="2014" name="Genome Announc.">
        <title>Complete Genome Sequence of Amino Acid-Utilizing Eubacterium acidaminophilum al-2 (DSM 3953).</title>
        <authorList>
            <person name="Poehlein A."/>
            <person name="Andreesen J.R."/>
            <person name="Daniel R."/>
        </authorList>
    </citation>
    <scope>NUCLEOTIDE SEQUENCE [LARGE SCALE GENOMIC DNA]</scope>
    <source>
        <strain evidence="10 11">DSM 3953</strain>
    </source>
</reference>
<dbReference type="InterPro" id="IPR004685">
    <property type="entry name" value="Brnchd-chn_aa_trnsp_Livcs"/>
</dbReference>
<dbReference type="GO" id="GO:0015820">
    <property type="term" value="P:L-leucine transport"/>
    <property type="evidence" value="ECO:0007669"/>
    <property type="project" value="TreeGrafter"/>
</dbReference>
<comment type="similarity">
    <text evidence="2 9">Belongs to the branched chain amino acid transporter family.</text>
</comment>
<dbReference type="KEGG" id="eac:EAL2_c03720"/>
<dbReference type="EMBL" id="CP007452">
    <property type="protein sequence ID" value="AHM55675.1"/>
    <property type="molecule type" value="Genomic_DNA"/>
</dbReference>
<evidence type="ECO:0000256" key="6">
    <source>
        <dbReference type="ARBA" id="ARBA00022970"/>
    </source>
</evidence>
<dbReference type="OrthoDB" id="9783920at2"/>
<comment type="subcellular location">
    <subcellularLocation>
        <location evidence="1 9">Cell membrane</location>
        <topology evidence="1 9">Multi-pass membrane protein</topology>
    </subcellularLocation>
</comment>
<feature type="transmembrane region" description="Helical" evidence="9">
    <location>
        <begin position="83"/>
        <end position="101"/>
    </location>
</feature>
<keyword evidence="5 9" id="KW-0812">Transmembrane</keyword>
<keyword evidence="3 9" id="KW-0813">Transport</keyword>
<evidence type="ECO:0000313" key="11">
    <source>
        <dbReference type="Proteomes" id="UP000019591"/>
    </source>
</evidence>
<dbReference type="AlphaFoldDB" id="W8T4E2"/>
<evidence type="ECO:0000256" key="3">
    <source>
        <dbReference type="ARBA" id="ARBA00022448"/>
    </source>
</evidence>
<gene>
    <name evidence="10" type="primary">braB</name>
    <name evidence="10" type="ORF">EAL2_c03720</name>
</gene>
<evidence type="ECO:0000313" key="10">
    <source>
        <dbReference type="EMBL" id="AHM55675.1"/>
    </source>
</evidence>
<feature type="transmembrane region" description="Helical" evidence="9">
    <location>
        <begin position="312"/>
        <end position="329"/>
    </location>
</feature>
<feature type="transmembrane region" description="Helical" evidence="9">
    <location>
        <begin position="399"/>
        <end position="423"/>
    </location>
</feature>
<feature type="transmembrane region" description="Helical" evidence="9">
    <location>
        <begin position="368"/>
        <end position="387"/>
    </location>
</feature>
<comment type="caution">
    <text evidence="9">Lacks conserved residue(s) required for the propagation of feature annotation.</text>
</comment>
<dbReference type="Pfam" id="PF05525">
    <property type="entry name" value="Branch_AA_trans"/>
    <property type="match status" value="1"/>
</dbReference>
<dbReference type="PANTHER" id="PTHR30588:SF0">
    <property type="entry name" value="BRANCHED-CHAIN AMINO ACID PERMEASE BRNQ"/>
    <property type="match status" value="1"/>
</dbReference>
<evidence type="ECO:0000256" key="9">
    <source>
        <dbReference type="RuleBase" id="RU362122"/>
    </source>
</evidence>
<evidence type="ECO:0000256" key="5">
    <source>
        <dbReference type="ARBA" id="ARBA00022692"/>
    </source>
</evidence>
<organism evidence="10 11">
    <name type="scientific">Peptoclostridium acidaminophilum DSM 3953</name>
    <dbReference type="NCBI Taxonomy" id="1286171"/>
    <lineage>
        <taxon>Bacteria</taxon>
        <taxon>Bacillati</taxon>
        <taxon>Bacillota</taxon>
        <taxon>Clostridia</taxon>
        <taxon>Peptostreptococcales</taxon>
        <taxon>Peptoclostridiaceae</taxon>
        <taxon>Peptoclostridium</taxon>
    </lineage>
</organism>
<dbReference type="GO" id="GO:0005886">
    <property type="term" value="C:plasma membrane"/>
    <property type="evidence" value="ECO:0007669"/>
    <property type="project" value="UniProtKB-SubCell"/>
</dbReference>
<feature type="transmembrane region" description="Helical" evidence="9">
    <location>
        <begin position="188"/>
        <end position="207"/>
    </location>
</feature>
<evidence type="ECO:0000256" key="4">
    <source>
        <dbReference type="ARBA" id="ARBA00022475"/>
    </source>
</evidence>
<dbReference type="PATRIC" id="fig|1286171.3.peg.312"/>
<evidence type="ECO:0000256" key="8">
    <source>
        <dbReference type="ARBA" id="ARBA00023136"/>
    </source>
</evidence>
<protein>
    <recommendedName>
        <fullName evidence="9">Branched-chain amino acid transport system carrier protein</fullName>
    </recommendedName>
</protein>
<dbReference type="GO" id="GO:0005304">
    <property type="term" value="F:L-valine transmembrane transporter activity"/>
    <property type="evidence" value="ECO:0007669"/>
    <property type="project" value="TreeGrafter"/>
</dbReference>
<feature type="transmembrane region" description="Helical" evidence="9">
    <location>
        <begin position="147"/>
        <end position="165"/>
    </location>
</feature>
<evidence type="ECO:0000256" key="2">
    <source>
        <dbReference type="ARBA" id="ARBA00008540"/>
    </source>
</evidence>
<accession>W8T4E2</accession>
<dbReference type="Proteomes" id="UP000019591">
    <property type="component" value="Chromosome"/>
</dbReference>
<feature type="transmembrane region" description="Helical" evidence="9">
    <location>
        <begin position="219"/>
        <end position="245"/>
    </location>
</feature>
<feature type="transmembrane region" description="Helical" evidence="9">
    <location>
        <begin position="9"/>
        <end position="28"/>
    </location>
</feature>
<evidence type="ECO:0000256" key="7">
    <source>
        <dbReference type="ARBA" id="ARBA00022989"/>
    </source>
</evidence>
<feature type="transmembrane region" description="Helical" evidence="9">
    <location>
        <begin position="335"/>
        <end position="356"/>
    </location>
</feature>
<dbReference type="eggNOG" id="COG1114">
    <property type="taxonomic scope" value="Bacteria"/>
</dbReference>
<sequence>MKKNQTKDFFVLGLALFAMFFGAGNLIFPPALGLASGDKWLACAIGFFLTGIGMPILGVLAVSKAGGTIDDLASKVNPTFSKILGTIIILAIGPLLAIPRTGATVYEMGIKPLFPGFSPILVSIIYFSITLFFVIKPSGIIDSIGKILTPALLVIILSIIVKGIADPMGAPANTGVANSFSKGFTEGYQTMDALASIVFGGIMMLSLAQKGYEDKKEQVAVAMKAGVVAGIGLAVVYGGLLYLGATASSSLPQDMARTDLIVAITQNVFGSIGTIGIALAVSLACLTTSIGLTATVGNYFEELTSGKFSYKMIVIATVVFSAVFANVGVENIVKFAVPLLVTVYPVAIVLILMSLFDNMIKNKAAYTGAVYGALVVSLIDGVSAMGVNTEFISSFIKMLPLSGAGFAWALPALIGAVITSMVMKSKEEGSAL</sequence>
<evidence type="ECO:0000256" key="1">
    <source>
        <dbReference type="ARBA" id="ARBA00004651"/>
    </source>
</evidence>
<comment type="function">
    <text evidence="9">Component of the transport system for branched-chain amino acids.</text>
</comment>
<dbReference type="GO" id="GO:0015188">
    <property type="term" value="F:L-isoleucine transmembrane transporter activity"/>
    <property type="evidence" value="ECO:0007669"/>
    <property type="project" value="TreeGrafter"/>
</dbReference>
<dbReference type="GO" id="GO:0015818">
    <property type="term" value="P:isoleucine transport"/>
    <property type="evidence" value="ECO:0007669"/>
    <property type="project" value="TreeGrafter"/>
</dbReference>